<feature type="transmembrane region" description="Helical" evidence="6">
    <location>
        <begin position="688"/>
        <end position="710"/>
    </location>
</feature>
<evidence type="ECO:0000259" key="7">
    <source>
        <dbReference type="Pfam" id="PF02687"/>
    </source>
</evidence>
<evidence type="ECO:0000256" key="1">
    <source>
        <dbReference type="ARBA" id="ARBA00004651"/>
    </source>
</evidence>
<feature type="domain" description="ABC3 transporter permease C-terminal" evidence="7">
    <location>
        <begin position="691"/>
        <end position="803"/>
    </location>
</feature>
<dbReference type="InterPro" id="IPR003838">
    <property type="entry name" value="ABC3_permease_C"/>
</dbReference>
<dbReference type="GO" id="GO:0005886">
    <property type="term" value="C:plasma membrane"/>
    <property type="evidence" value="ECO:0007669"/>
    <property type="project" value="UniProtKB-SubCell"/>
</dbReference>
<proteinExistence type="predicted"/>
<feature type="transmembrane region" description="Helical" evidence="6">
    <location>
        <begin position="340"/>
        <end position="366"/>
    </location>
</feature>
<keyword evidence="4 6" id="KW-1133">Transmembrane helix</keyword>
<evidence type="ECO:0000256" key="4">
    <source>
        <dbReference type="ARBA" id="ARBA00022989"/>
    </source>
</evidence>
<sequence>MIKNYFKIAWRNLVKYKFISFINLFGLTVGLTCCLLITTYILNELSYDRYNKNAENIYRVTRSFNNKDGVVSLNLSTISPPFGYYFPTDFPEIQKMTRLLNNGTTPLKYKEKLINEPDVYFADENLFDVFTLKVLEGDPKTALKEPFSVMMSEDVAKKYFGNEDPMNKVLRANNQFDVKVTGVYRAFPTNSHMHPGILVSFNTLKDSAVYGAENLRTNWGNNSFFTFIVLPQHYDPKKLVAQFPAFVDRHMDHKDYNGDLPSKYTKIGLQKLTDIHLYSHTDYEAEPNGDINRVYIFSAIALFILLIACINYMNLSSARSALRAKEIGIRKVIGARTKELIFQFLSESVLITWASILIAFALLYFTLPWLNKISEQQLSVSILMKWQVLIPLFLTPFIVGIISGLYPALFMSSFQPVKTLKGLFKAGGRSISFRKVLVVTQFAISIVLIITTIIVFQQLHYMQETSLGYDKEHIITLPYYNSINNQYETFRNDLMQNPDIKDVTRSSRTPTGRLLDAMGASTMVGDSMTPVTANIKYVAADYDFIPTYRIHVIAGRNFSRAYGTDTSNFILNEAAIKAIGWKSPQEAVGKDFKYAGITGHVIGVIGDFHFESLRQAIVPIVLINPPTTPTQSFFNALSIKVSGHNMPAALASVQKTWQKYLPEIPYQYTFLDERYSKLYEAEQRQGTIFTIFACIAIFIACLGLFGLSAFEITQRIKEIGVRKVLGANVSSIITLLAKEFIKLILIAAVLGCAIAWYAMRHWLQDFAYRVSIHWWVFLLSTFLALIVALFTVSFQAIKAAVANPVKSLRSE</sequence>
<dbReference type="Pfam" id="PF02687">
    <property type="entry name" value="FtsX"/>
    <property type="match status" value="2"/>
</dbReference>
<feature type="transmembrane region" description="Helical" evidence="6">
    <location>
        <begin position="432"/>
        <end position="456"/>
    </location>
</feature>
<feature type="domain" description="MacB-like periplasmic core" evidence="8">
    <location>
        <begin position="20"/>
        <end position="239"/>
    </location>
</feature>
<feature type="domain" description="ABC3 transporter permease C-terminal" evidence="7">
    <location>
        <begin position="299"/>
        <end position="416"/>
    </location>
</feature>
<comment type="caution">
    <text evidence="9">The sequence shown here is derived from an EMBL/GenBank/DDBJ whole genome shotgun (WGS) entry which is preliminary data.</text>
</comment>
<dbReference type="AlphaFoldDB" id="A0A5J5IAC8"/>
<evidence type="ECO:0000313" key="10">
    <source>
        <dbReference type="Proteomes" id="UP000326903"/>
    </source>
</evidence>
<keyword evidence="10" id="KW-1185">Reference proteome</keyword>
<evidence type="ECO:0000256" key="2">
    <source>
        <dbReference type="ARBA" id="ARBA00022475"/>
    </source>
</evidence>
<name>A0A5J5IAC8_9BACT</name>
<dbReference type="Proteomes" id="UP000326903">
    <property type="component" value="Unassembled WGS sequence"/>
</dbReference>
<keyword evidence="5 6" id="KW-0472">Membrane</keyword>
<evidence type="ECO:0000256" key="6">
    <source>
        <dbReference type="SAM" id="Phobius"/>
    </source>
</evidence>
<dbReference type="Pfam" id="PF12704">
    <property type="entry name" value="MacB_PCD"/>
    <property type="match status" value="1"/>
</dbReference>
<organism evidence="9 10">
    <name type="scientific">Ginsengibacter hankyongi</name>
    <dbReference type="NCBI Taxonomy" id="2607284"/>
    <lineage>
        <taxon>Bacteria</taxon>
        <taxon>Pseudomonadati</taxon>
        <taxon>Bacteroidota</taxon>
        <taxon>Chitinophagia</taxon>
        <taxon>Chitinophagales</taxon>
        <taxon>Chitinophagaceae</taxon>
        <taxon>Ginsengibacter</taxon>
    </lineage>
</organism>
<protein>
    <submittedName>
        <fullName evidence="9">FtsX-like permease family protein</fullName>
    </submittedName>
</protein>
<keyword evidence="2" id="KW-1003">Cell membrane</keyword>
<feature type="transmembrane region" description="Helical" evidence="6">
    <location>
        <begin position="21"/>
        <end position="42"/>
    </location>
</feature>
<dbReference type="RefSeq" id="WP_150416892.1">
    <property type="nucleotide sequence ID" value="NZ_VYQF01000012.1"/>
</dbReference>
<evidence type="ECO:0000313" key="9">
    <source>
        <dbReference type="EMBL" id="KAA9035471.1"/>
    </source>
</evidence>
<feature type="transmembrane region" description="Helical" evidence="6">
    <location>
        <begin position="771"/>
        <end position="792"/>
    </location>
</feature>
<dbReference type="PANTHER" id="PTHR30572">
    <property type="entry name" value="MEMBRANE COMPONENT OF TRANSPORTER-RELATED"/>
    <property type="match status" value="1"/>
</dbReference>
<dbReference type="GO" id="GO:0022857">
    <property type="term" value="F:transmembrane transporter activity"/>
    <property type="evidence" value="ECO:0007669"/>
    <property type="project" value="TreeGrafter"/>
</dbReference>
<dbReference type="InterPro" id="IPR025857">
    <property type="entry name" value="MacB_PCD"/>
</dbReference>
<reference evidence="9 10" key="1">
    <citation type="submission" date="2019-09" db="EMBL/GenBank/DDBJ databases">
        <title>Draft genome sequence of Ginsengibacter sp. BR5-29.</title>
        <authorList>
            <person name="Im W.-T."/>
        </authorList>
    </citation>
    <scope>NUCLEOTIDE SEQUENCE [LARGE SCALE GENOMIC DNA]</scope>
    <source>
        <strain evidence="9 10">BR5-29</strain>
    </source>
</reference>
<dbReference type="InterPro" id="IPR050250">
    <property type="entry name" value="Macrolide_Exporter_MacB"/>
</dbReference>
<dbReference type="PANTHER" id="PTHR30572:SF18">
    <property type="entry name" value="ABC-TYPE MACROLIDE FAMILY EXPORT SYSTEM PERMEASE COMPONENT 2"/>
    <property type="match status" value="1"/>
</dbReference>
<evidence type="ECO:0000256" key="5">
    <source>
        <dbReference type="ARBA" id="ARBA00023136"/>
    </source>
</evidence>
<dbReference type="EMBL" id="VYQF01000012">
    <property type="protein sequence ID" value="KAA9035471.1"/>
    <property type="molecule type" value="Genomic_DNA"/>
</dbReference>
<evidence type="ECO:0000256" key="3">
    <source>
        <dbReference type="ARBA" id="ARBA00022692"/>
    </source>
</evidence>
<feature type="transmembrane region" description="Helical" evidence="6">
    <location>
        <begin position="740"/>
        <end position="759"/>
    </location>
</feature>
<evidence type="ECO:0000259" key="8">
    <source>
        <dbReference type="Pfam" id="PF12704"/>
    </source>
</evidence>
<gene>
    <name evidence="9" type="ORF">FW778_21155</name>
</gene>
<comment type="subcellular location">
    <subcellularLocation>
        <location evidence="1">Cell membrane</location>
        <topology evidence="1">Multi-pass membrane protein</topology>
    </subcellularLocation>
</comment>
<feature type="transmembrane region" description="Helical" evidence="6">
    <location>
        <begin position="294"/>
        <end position="315"/>
    </location>
</feature>
<keyword evidence="3 6" id="KW-0812">Transmembrane</keyword>
<feature type="transmembrane region" description="Helical" evidence="6">
    <location>
        <begin position="386"/>
        <end position="411"/>
    </location>
</feature>
<accession>A0A5J5IAC8</accession>